<evidence type="ECO:0000313" key="5">
    <source>
        <dbReference type="EMBL" id="GGO71569.1"/>
    </source>
</evidence>
<comment type="similarity">
    <text evidence="1">Belongs to the PrpD family.</text>
</comment>
<dbReference type="InterPro" id="IPR042188">
    <property type="entry name" value="MmgE/PrpD_sf_2"/>
</dbReference>
<dbReference type="PANTHER" id="PTHR16943:SF8">
    <property type="entry name" value="2-METHYLCITRATE DEHYDRATASE"/>
    <property type="match status" value="1"/>
</dbReference>
<feature type="region of interest" description="Disordered" evidence="2">
    <location>
        <begin position="311"/>
        <end position="356"/>
    </location>
</feature>
<organism evidence="5 6">
    <name type="scientific">Nonomuraea cavernae</name>
    <dbReference type="NCBI Taxonomy" id="2045107"/>
    <lineage>
        <taxon>Bacteria</taxon>
        <taxon>Bacillati</taxon>
        <taxon>Actinomycetota</taxon>
        <taxon>Actinomycetes</taxon>
        <taxon>Streptosporangiales</taxon>
        <taxon>Streptosporangiaceae</taxon>
        <taxon>Nonomuraea</taxon>
    </lineage>
</organism>
<evidence type="ECO:0000256" key="2">
    <source>
        <dbReference type="SAM" id="MobiDB-lite"/>
    </source>
</evidence>
<proteinExistence type="inferred from homology"/>
<dbReference type="AlphaFoldDB" id="A0A918DKV0"/>
<evidence type="ECO:0008006" key="7">
    <source>
        <dbReference type="Google" id="ProtNLM"/>
    </source>
</evidence>
<dbReference type="Pfam" id="PF19305">
    <property type="entry name" value="MmgE_PrpD_C"/>
    <property type="match status" value="1"/>
</dbReference>
<dbReference type="PANTHER" id="PTHR16943">
    <property type="entry name" value="2-METHYLCITRATE DEHYDRATASE-RELATED"/>
    <property type="match status" value="1"/>
</dbReference>
<dbReference type="Proteomes" id="UP000646523">
    <property type="component" value="Unassembled WGS sequence"/>
</dbReference>
<evidence type="ECO:0000256" key="1">
    <source>
        <dbReference type="ARBA" id="ARBA00006174"/>
    </source>
</evidence>
<dbReference type="InterPro" id="IPR005656">
    <property type="entry name" value="MmgE_PrpD"/>
</dbReference>
<dbReference type="GO" id="GO:0016829">
    <property type="term" value="F:lyase activity"/>
    <property type="evidence" value="ECO:0007669"/>
    <property type="project" value="InterPro"/>
</dbReference>
<dbReference type="InterPro" id="IPR036148">
    <property type="entry name" value="MmgE/PrpD_sf"/>
</dbReference>
<dbReference type="Gene3D" id="3.30.1330.120">
    <property type="entry name" value="2-methylcitrate dehydratase PrpD"/>
    <property type="match status" value="1"/>
</dbReference>
<accession>A0A918DKV0</accession>
<comment type="caution">
    <text evidence="5">The sequence shown here is derived from an EMBL/GenBank/DDBJ whole genome shotgun (WGS) entry which is preliminary data.</text>
</comment>
<feature type="domain" description="MmgE/PrpD N-terminal" evidence="3">
    <location>
        <begin position="6"/>
        <end position="234"/>
    </location>
</feature>
<dbReference type="SUPFAM" id="SSF103378">
    <property type="entry name" value="2-methylcitrate dehydratase PrpD"/>
    <property type="match status" value="2"/>
</dbReference>
<evidence type="ECO:0000259" key="4">
    <source>
        <dbReference type="Pfam" id="PF19305"/>
    </source>
</evidence>
<keyword evidence="6" id="KW-1185">Reference proteome</keyword>
<dbReference type="RefSeq" id="WP_189125417.1">
    <property type="nucleotide sequence ID" value="NZ_BMNH01000010.1"/>
</dbReference>
<reference evidence="5" key="2">
    <citation type="submission" date="2020-09" db="EMBL/GenBank/DDBJ databases">
        <authorList>
            <person name="Sun Q."/>
            <person name="Zhou Y."/>
        </authorList>
    </citation>
    <scope>NUCLEOTIDE SEQUENCE</scope>
    <source>
        <strain evidence="5">CGMCC 4.7368</strain>
    </source>
</reference>
<sequence length="510" mass="52063">MNPVRSLVTWALALTPDEVPGPVRAAGLRHLLDGLGCAAAVHEEDPCRAAAVAVALDLGGTPEAGLLGTGRRVSAPAAALANGALVHALDLDDVHAGGPVRASAAVLPVALAVGEEVRAHGSEVLVAALAGYEAVCRLGAAVPPELDAASACGPLVSALVASRLYGLREEQAVDALAIAAGQAGGRPASAARPHPGLAAQAGILAARLARSGATGPSAALEGERGLYATLFGRSGSQPAEGLGERWEVTRITIRPYPADRLVHASLDAARLLRADTACPPPGHSVRPDPAGTARSWVRAREAGGQDVLRPARSRRGLPGAALARRGGRGGGQAGPEGGPAASGGAHAGHGRAGAGELWGGRDLREVREIVATVHRDGVPVVCGPEAHRPRTPYEAMRSLPWSVAAMLLDGEVTVRTYRDVHREEVAELARRIRYEVIDPPCEADDQPGRLLVRYADGTEAVAAVERGSGGPGDPDIEDLVRRKALGNGLSPAAVEAALGLAEQDVLILPA</sequence>
<gene>
    <name evidence="5" type="ORF">GCM10012289_37620</name>
</gene>
<protein>
    <recommendedName>
        <fullName evidence="7">MmgE/PrpD family protein</fullName>
    </recommendedName>
</protein>
<feature type="domain" description="MmgE/PrpD C-terminal" evidence="4">
    <location>
        <begin position="362"/>
        <end position="485"/>
    </location>
</feature>
<dbReference type="InterPro" id="IPR045337">
    <property type="entry name" value="MmgE_PrpD_C"/>
</dbReference>
<evidence type="ECO:0000259" key="3">
    <source>
        <dbReference type="Pfam" id="PF03972"/>
    </source>
</evidence>
<evidence type="ECO:0000313" key="6">
    <source>
        <dbReference type="Proteomes" id="UP000646523"/>
    </source>
</evidence>
<name>A0A918DKV0_9ACTN</name>
<dbReference type="Gene3D" id="1.10.4100.10">
    <property type="entry name" value="2-methylcitrate dehydratase PrpD"/>
    <property type="match status" value="1"/>
</dbReference>
<dbReference type="InterPro" id="IPR042183">
    <property type="entry name" value="MmgE/PrpD_sf_1"/>
</dbReference>
<feature type="compositionally biased region" description="Gly residues" evidence="2">
    <location>
        <begin position="328"/>
        <end position="356"/>
    </location>
</feature>
<dbReference type="Pfam" id="PF03972">
    <property type="entry name" value="MmgE_PrpD_N"/>
    <property type="match status" value="1"/>
</dbReference>
<dbReference type="InterPro" id="IPR045336">
    <property type="entry name" value="MmgE_PrpD_N"/>
</dbReference>
<dbReference type="EMBL" id="BMNH01000010">
    <property type="protein sequence ID" value="GGO71569.1"/>
    <property type="molecule type" value="Genomic_DNA"/>
</dbReference>
<reference evidence="5" key="1">
    <citation type="journal article" date="2014" name="Int. J. Syst. Evol. Microbiol.">
        <title>Complete genome sequence of Corynebacterium casei LMG S-19264T (=DSM 44701T), isolated from a smear-ripened cheese.</title>
        <authorList>
            <consortium name="US DOE Joint Genome Institute (JGI-PGF)"/>
            <person name="Walter F."/>
            <person name="Albersmeier A."/>
            <person name="Kalinowski J."/>
            <person name="Ruckert C."/>
        </authorList>
    </citation>
    <scope>NUCLEOTIDE SEQUENCE</scope>
    <source>
        <strain evidence="5">CGMCC 4.7368</strain>
    </source>
</reference>